<proteinExistence type="predicted"/>
<accession>A0AAV3YM77</accession>
<comment type="caution">
    <text evidence="1">The sequence shown here is derived from an EMBL/GenBank/DDBJ whole genome shotgun (WGS) entry which is preliminary data.</text>
</comment>
<protein>
    <submittedName>
        <fullName evidence="1">Uncharacterized protein</fullName>
    </submittedName>
</protein>
<sequence>MAPFGLGSFCTAAGISADNLTSGPLPVLDRDRVTNGLVIELIRFSRIRRQHDSSIASWLISLGLQDDQENIISAIRCLDLQRDELRRKRKSADIHILEYKIFAVPTAMVSTTSAEQHNDHSTQKTEIVAETSTCTPANIHVPNDATVKKHIL</sequence>
<evidence type="ECO:0000313" key="2">
    <source>
        <dbReference type="Proteomes" id="UP000735302"/>
    </source>
</evidence>
<gene>
    <name evidence="1" type="ORF">PoB_001486100</name>
</gene>
<organism evidence="1 2">
    <name type="scientific">Plakobranchus ocellatus</name>
    <dbReference type="NCBI Taxonomy" id="259542"/>
    <lineage>
        <taxon>Eukaryota</taxon>
        <taxon>Metazoa</taxon>
        <taxon>Spiralia</taxon>
        <taxon>Lophotrochozoa</taxon>
        <taxon>Mollusca</taxon>
        <taxon>Gastropoda</taxon>
        <taxon>Heterobranchia</taxon>
        <taxon>Euthyneura</taxon>
        <taxon>Panpulmonata</taxon>
        <taxon>Sacoglossa</taxon>
        <taxon>Placobranchoidea</taxon>
        <taxon>Plakobranchidae</taxon>
        <taxon>Plakobranchus</taxon>
    </lineage>
</organism>
<dbReference type="EMBL" id="BLXT01001848">
    <property type="protein sequence ID" value="GFN88355.1"/>
    <property type="molecule type" value="Genomic_DNA"/>
</dbReference>
<keyword evidence="2" id="KW-1185">Reference proteome</keyword>
<name>A0AAV3YM77_9GAST</name>
<dbReference type="AlphaFoldDB" id="A0AAV3YM77"/>
<reference evidence="1 2" key="1">
    <citation type="journal article" date="2021" name="Elife">
        <title>Chloroplast acquisition without the gene transfer in kleptoplastic sea slugs, Plakobranchus ocellatus.</title>
        <authorList>
            <person name="Maeda T."/>
            <person name="Takahashi S."/>
            <person name="Yoshida T."/>
            <person name="Shimamura S."/>
            <person name="Takaki Y."/>
            <person name="Nagai Y."/>
            <person name="Toyoda A."/>
            <person name="Suzuki Y."/>
            <person name="Arimoto A."/>
            <person name="Ishii H."/>
            <person name="Satoh N."/>
            <person name="Nishiyama T."/>
            <person name="Hasebe M."/>
            <person name="Maruyama T."/>
            <person name="Minagawa J."/>
            <person name="Obokata J."/>
            <person name="Shigenobu S."/>
        </authorList>
    </citation>
    <scope>NUCLEOTIDE SEQUENCE [LARGE SCALE GENOMIC DNA]</scope>
</reference>
<dbReference type="Proteomes" id="UP000735302">
    <property type="component" value="Unassembled WGS sequence"/>
</dbReference>
<evidence type="ECO:0000313" key="1">
    <source>
        <dbReference type="EMBL" id="GFN88355.1"/>
    </source>
</evidence>